<evidence type="ECO:0000256" key="7">
    <source>
        <dbReference type="ARBA" id="ARBA00034754"/>
    </source>
</evidence>
<feature type="domain" description="DNA polymerase III delta subunit-like C-terminal" evidence="10">
    <location>
        <begin position="220"/>
        <end position="340"/>
    </location>
</feature>
<evidence type="ECO:0000313" key="11">
    <source>
        <dbReference type="EMBL" id="MST63100.1"/>
    </source>
</evidence>
<evidence type="ECO:0000256" key="3">
    <source>
        <dbReference type="ARBA" id="ARBA00022679"/>
    </source>
</evidence>
<dbReference type="InterPro" id="IPR048466">
    <property type="entry name" value="DNA_pol3_delta-like_C"/>
</dbReference>
<gene>
    <name evidence="11" type="primary">holA</name>
    <name evidence="11" type="ORF">FYJ71_09150</name>
</gene>
<comment type="caution">
    <text evidence="11">The sequence shown here is derived from an EMBL/GenBank/DDBJ whole genome shotgun (WGS) entry which is preliminary data.</text>
</comment>
<protein>
    <recommendedName>
        <fullName evidence="2">DNA polymerase III subunit delta</fullName>
        <ecNumber evidence="1">2.7.7.7</ecNumber>
    </recommendedName>
</protein>
<keyword evidence="12" id="KW-1185">Reference proteome</keyword>
<evidence type="ECO:0000313" key="12">
    <source>
        <dbReference type="Proteomes" id="UP000440713"/>
    </source>
</evidence>
<dbReference type="EMBL" id="VUNE01000005">
    <property type="protein sequence ID" value="MST63100.1"/>
    <property type="molecule type" value="Genomic_DNA"/>
</dbReference>
<accession>A0A6N7X273</accession>
<keyword evidence="5" id="KW-0235">DNA replication</keyword>
<keyword evidence="4 11" id="KW-0548">Nucleotidyltransferase</keyword>
<proteinExistence type="inferred from homology"/>
<dbReference type="GO" id="GO:0006261">
    <property type="term" value="P:DNA-templated DNA replication"/>
    <property type="evidence" value="ECO:0007669"/>
    <property type="project" value="TreeGrafter"/>
</dbReference>
<dbReference type="SUPFAM" id="SSF48019">
    <property type="entry name" value="post-AAA+ oligomerization domain-like"/>
    <property type="match status" value="1"/>
</dbReference>
<dbReference type="Gene3D" id="1.20.272.10">
    <property type="match status" value="1"/>
</dbReference>
<dbReference type="AlphaFoldDB" id="A0A6N7X273"/>
<dbReference type="Gene3D" id="1.10.8.60">
    <property type="match status" value="1"/>
</dbReference>
<dbReference type="GO" id="GO:0003677">
    <property type="term" value="F:DNA binding"/>
    <property type="evidence" value="ECO:0007669"/>
    <property type="project" value="InterPro"/>
</dbReference>
<dbReference type="InterPro" id="IPR005790">
    <property type="entry name" value="DNA_polIII_delta"/>
</dbReference>
<evidence type="ECO:0000256" key="2">
    <source>
        <dbReference type="ARBA" id="ARBA00017703"/>
    </source>
</evidence>
<dbReference type="NCBIfam" id="TIGR01128">
    <property type="entry name" value="holA"/>
    <property type="match status" value="1"/>
</dbReference>
<evidence type="ECO:0000256" key="6">
    <source>
        <dbReference type="ARBA" id="ARBA00022932"/>
    </source>
</evidence>
<evidence type="ECO:0000256" key="8">
    <source>
        <dbReference type="ARBA" id="ARBA00049244"/>
    </source>
</evidence>
<evidence type="ECO:0000259" key="9">
    <source>
        <dbReference type="Pfam" id="PF06144"/>
    </source>
</evidence>
<dbReference type="PANTHER" id="PTHR34388">
    <property type="entry name" value="DNA POLYMERASE III SUBUNIT DELTA"/>
    <property type="match status" value="1"/>
</dbReference>
<dbReference type="Pfam" id="PF21694">
    <property type="entry name" value="DNA_pol3_delta_C"/>
    <property type="match status" value="1"/>
</dbReference>
<dbReference type="SUPFAM" id="SSF52540">
    <property type="entry name" value="P-loop containing nucleoside triphosphate hydrolases"/>
    <property type="match status" value="1"/>
</dbReference>
<name>A0A6N7X273_9FIRM</name>
<dbReference type="InterPro" id="IPR008921">
    <property type="entry name" value="DNA_pol3_clamp-load_cplx_C"/>
</dbReference>
<comment type="similarity">
    <text evidence="7">Belongs to the DNA polymerase HolA subunit family.</text>
</comment>
<comment type="catalytic activity">
    <reaction evidence="8">
        <text>DNA(n) + a 2'-deoxyribonucleoside 5'-triphosphate = DNA(n+1) + diphosphate</text>
        <dbReference type="Rhea" id="RHEA:22508"/>
        <dbReference type="Rhea" id="RHEA-COMP:17339"/>
        <dbReference type="Rhea" id="RHEA-COMP:17340"/>
        <dbReference type="ChEBI" id="CHEBI:33019"/>
        <dbReference type="ChEBI" id="CHEBI:61560"/>
        <dbReference type="ChEBI" id="CHEBI:173112"/>
        <dbReference type="EC" id="2.7.7.7"/>
    </reaction>
</comment>
<dbReference type="Pfam" id="PF06144">
    <property type="entry name" value="DNA_pol3_delta"/>
    <property type="match status" value="1"/>
</dbReference>
<organism evidence="11 12">
    <name type="scientific">Peptostreptococcus porci</name>
    <dbReference type="NCBI Taxonomy" id="2652282"/>
    <lineage>
        <taxon>Bacteria</taxon>
        <taxon>Bacillati</taxon>
        <taxon>Bacillota</taxon>
        <taxon>Clostridia</taxon>
        <taxon>Peptostreptococcales</taxon>
        <taxon>Peptostreptococcaceae</taxon>
        <taxon>Peptostreptococcus</taxon>
    </lineage>
</organism>
<dbReference type="Gene3D" id="3.40.50.300">
    <property type="entry name" value="P-loop containing nucleotide triphosphate hydrolases"/>
    <property type="match status" value="1"/>
</dbReference>
<keyword evidence="3 11" id="KW-0808">Transferase</keyword>
<dbReference type="InterPro" id="IPR027417">
    <property type="entry name" value="P-loop_NTPase"/>
</dbReference>
<keyword evidence="6" id="KW-0239">DNA-directed DNA polymerase</keyword>
<sequence>MERKELIYSLENRNYKNLYLIYGKDFYLIEEIENIIKGIVDENLADFNLSIIDGKEFDIENILTSVETLPFMSEYRVIVVRDAEIFKSKKGFSKDDEDILTKMLSNIPKTTILLFTVYGDIDKRKSISKVFEKNGVVCDVKKLDDVSLLSWCKNEFSKREVEISNSDLAYFIEISGYRDKNSENTLSDLKNEIGKLTSYALDTKEINKASINLLINDKVENDIFLLIDMISSKNSKRAMSVLDDMIDSGESMLSILAMLSRQFNQILQIKSLVEKKMPVTVISENLKINKYVLNKLVRYASNFDNDTIFNILNYLSESDYKIKTGLMDDKLVSEIFILKYCSSAS</sequence>
<evidence type="ECO:0000256" key="1">
    <source>
        <dbReference type="ARBA" id="ARBA00012417"/>
    </source>
</evidence>
<dbReference type="Proteomes" id="UP000440713">
    <property type="component" value="Unassembled WGS sequence"/>
</dbReference>
<dbReference type="RefSeq" id="WP_154538576.1">
    <property type="nucleotide sequence ID" value="NZ_VUNE01000005.1"/>
</dbReference>
<reference evidence="11 12" key="1">
    <citation type="submission" date="2019-08" db="EMBL/GenBank/DDBJ databases">
        <title>In-depth cultivation of the pig gut microbiome towards novel bacterial diversity and tailored functional studies.</title>
        <authorList>
            <person name="Wylensek D."/>
            <person name="Hitch T.C.A."/>
            <person name="Clavel T."/>
        </authorList>
    </citation>
    <scope>NUCLEOTIDE SEQUENCE [LARGE SCALE GENOMIC DNA]</scope>
    <source>
        <strain evidence="11 12">WCA-SAB-591-4A-A</strain>
    </source>
</reference>
<dbReference type="PANTHER" id="PTHR34388:SF1">
    <property type="entry name" value="DNA POLYMERASE III SUBUNIT DELTA"/>
    <property type="match status" value="1"/>
</dbReference>
<evidence type="ECO:0000259" key="10">
    <source>
        <dbReference type="Pfam" id="PF21694"/>
    </source>
</evidence>
<dbReference type="EC" id="2.7.7.7" evidence="1"/>
<dbReference type="GO" id="GO:0003887">
    <property type="term" value="F:DNA-directed DNA polymerase activity"/>
    <property type="evidence" value="ECO:0007669"/>
    <property type="project" value="UniProtKB-KW"/>
</dbReference>
<feature type="domain" description="DNA polymerase III delta N-terminal" evidence="9">
    <location>
        <begin position="19"/>
        <end position="139"/>
    </location>
</feature>
<dbReference type="InterPro" id="IPR010372">
    <property type="entry name" value="DNA_pol3_delta_N"/>
</dbReference>
<dbReference type="GO" id="GO:0009360">
    <property type="term" value="C:DNA polymerase III complex"/>
    <property type="evidence" value="ECO:0007669"/>
    <property type="project" value="InterPro"/>
</dbReference>
<evidence type="ECO:0000256" key="4">
    <source>
        <dbReference type="ARBA" id="ARBA00022695"/>
    </source>
</evidence>
<evidence type="ECO:0000256" key="5">
    <source>
        <dbReference type="ARBA" id="ARBA00022705"/>
    </source>
</evidence>